<dbReference type="SUPFAM" id="SSF48403">
    <property type="entry name" value="Ankyrin repeat"/>
    <property type="match status" value="1"/>
</dbReference>
<reference evidence="15 16" key="1">
    <citation type="submission" date="2016-10" db="EMBL/GenBank/DDBJ databases">
        <authorList>
            <person name="Cai Z."/>
        </authorList>
    </citation>
    <scope>NUCLEOTIDE SEQUENCE [LARGE SCALE GENOMIC DNA]</scope>
</reference>
<dbReference type="Proteomes" id="UP000256970">
    <property type="component" value="Unassembled WGS sequence"/>
</dbReference>
<evidence type="ECO:0000256" key="2">
    <source>
        <dbReference type="ARBA" id="ARBA00007929"/>
    </source>
</evidence>
<keyword evidence="6" id="KW-0851">Voltage-gated channel</keyword>
<dbReference type="PROSITE" id="PS50297">
    <property type="entry name" value="ANK_REP_REGION"/>
    <property type="match status" value="4"/>
</dbReference>
<dbReference type="InterPro" id="IPR005821">
    <property type="entry name" value="Ion_trans_dom"/>
</dbReference>
<accession>A0A383WKR4</accession>
<evidence type="ECO:0000256" key="8">
    <source>
        <dbReference type="ARBA" id="ARBA00023065"/>
    </source>
</evidence>
<dbReference type="EMBL" id="FNXT01000221">
    <property type="protein sequence ID" value="SZX62359.1"/>
    <property type="molecule type" value="Genomic_DNA"/>
</dbReference>
<dbReference type="PANTHER" id="PTHR45743">
    <property type="entry name" value="POTASSIUM CHANNEL AKT1"/>
    <property type="match status" value="1"/>
</dbReference>
<dbReference type="CDD" id="cd00038">
    <property type="entry name" value="CAP_ED"/>
    <property type="match status" value="1"/>
</dbReference>
<feature type="compositionally biased region" description="Basic and acidic residues" evidence="11">
    <location>
        <begin position="1"/>
        <end position="10"/>
    </location>
</feature>
<evidence type="ECO:0000256" key="4">
    <source>
        <dbReference type="ARBA" id="ARBA00022692"/>
    </source>
</evidence>
<protein>
    <recommendedName>
        <fullName evidence="13">Cyclic nucleotide-binding domain-containing protein</fullName>
    </recommendedName>
</protein>
<evidence type="ECO:0000256" key="3">
    <source>
        <dbReference type="ARBA" id="ARBA00022448"/>
    </source>
</evidence>
<dbReference type="SUPFAM" id="SSF81995">
    <property type="entry name" value="beta-sandwich domain of Sec23/24"/>
    <property type="match status" value="1"/>
</dbReference>
<feature type="transmembrane region" description="Helical" evidence="12">
    <location>
        <begin position="145"/>
        <end position="169"/>
    </location>
</feature>
<feature type="repeat" description="ANK" evidence="10">
    <location>
        <begin position="837"/>
        <end position="861"/>
    </location>
</feature>
<keyword evidence="6" id="KW-0407">Ion channel</keyword>
<evidence type="ECO:0000256" key="11">
    <source>
        <dbReference type="SAM" id="MobiDB-lite"/>
    </source>
</evidence>
<feature type="transmembrane region" description="Helical" evidence="12">
    <location>
        <begin position="266"/>
        <end position="286"/>
    </location>
</feature>
<feature type="repeat" description="ANK" evidence="10">
    <location>
        <begin position="943"/>
        <end position="975"/>
    </location>
</feature>
<comment type="subcellular location">
    <subcellularLocation>
        <location evidence="1">Membrane</location>
        <topology evidence="1">Multi-pass membrane protein</topology>
    </subcellularLocation>
</comment>
<proteinExistence type="inferred from homology"/>
<name>A0A383WKR4_TETOB</name>
<evidence type="ECO:0000256" key="1">
    <source>
        <dbReference type="ARBA" id="ARBA00004141"/>
    </source>
</evidence>
<evidence type="ECO:0000256" key="7">
    <source>
        <dbReference type="ARBA" id="ARBA00022989"/>
    </source>
</evidence>
<dbReference type="Gene3D" id="1.25.40.20">
    <property type="entry name" value="Ankyrin repeat-containing domain"/>
    <property type="match status" value="4"/>
</dbReference>
<dbReference type="Gene3D" id="2.60.120.10">
    <property type="entry name" value="Jelly Rolls"/>
    <property type="match status" value="1"/>
</dbReference>
<evidence type="ECO:0000256" key="5">
    <source>
        <dbReference type="ARBA" id="ARBA00022826"/>
    </source>
</evidence>
<evidence type="ECO:0000313" key="14">
    <source>
        <dbReference type="EMBL" id="SZX62359.1"/>
    </source>
</evidence>
<keyword evidence="4 12" id="KW-0812">Transmembrane</keyword>
<dbReference type="EMBL" id="FNXT01001302">
    <property type="protein sequence ID" value="SZX78058.1"/>
    <property type="molecule type" value="Genomic_DNA"/>
</dbReference>
<organism evidence="15 16">
    <name type="scientific">Tetradesmus obliquus</name>
    <name type="common">Green alga</name>
    <name type="synonym">Acutodesmus obliquus</name>
    <dbReference type="NCBI Taxonomy" id="3088"/>
    <lineage>
        <taxon>Eukaryota</taxon>
        <taxon>Viridiplantae</taxon>
        <taxon>Chlorophyta</taxon>
        <taxon>core chlorophytes</taxon>
        <taxon>Chlorophyceae</taxon>
        <taxon>CS clade</taxon>
        <taxon>Sphaeropleales</taxon>
        <taxon>Scenedesmaceae</taxon>
        <taxon>Tetradesmus</taxon>
    </lineage>
</organism>
<dbReference type="Pfam" id="PF00520">
    <property type="entry name" value="Ion_trans"/>
    <property type="match status" value="1"/>
</dbReference>
<feature type="repeat" description="ANK" evidence="10">
    <location>
        <begin position="1042"/>
        <end position="1065"/>
    </location>
</feature>
<feature type="transmembrane region" description="Helical" evidence="12">
    <location>
        <begin position="181"/>
        <end position="203"/>
    </location>
</feature>
<evidence type="ECO:0000256" key="6">
    <source>
        <dbReference type="ARBA" id="ARBA00022882"/>
    </source>
</evidence>
<dbReference type="SUPFAM" id="SSF81324">
    <property type="entry name" value="Voltage-gated potassium channels"/>
    <property type="match status" value="1"/>
</dbReference>
<dbReference type="Gene3D" id="1.10.287.70">
    <property type="match status" value="1"/>
</dbReference>
<sequence length="1098" mass="119688">MGREGLDQRSRLPSIASLIKKKAPSTAAGAKQQHAAHGSSDSGSAGGSQPLKRLSSSSYSKGVMHQRAANKQQQQQQQQLQQQQQQQQQKEQQQQQQQQQQQLRKQQKFVQLSTSYKSRKQLQEQEQVELPRWVVHPHDILAQSWWTFILFTVVVTLFVEPYSLAFAAFPGLHPLDSPDTILAIIITTVYATDVLLNFFVAYYDEGELVTSLSKIARHYARRRLWLDLVTTIPFDWIFLEALGLQTSNSELAWYISLLRLLRLGRAYRLFGWVTFLTYNQTVSLVVVTLVRNFMICFFVVHWAACGFYYIAKQGGFAATSWVGAAGDWIGGATTIELYIYSMYWSVITFATVGYGDFHAYSVPEALFTIFYVFINIGVAAYIIGTITLLVVKGDEKTGAYRERLSVLDAYSATHEIPETLKADMKGHLRLHFSSAEGSDEAVLSVYPTTIRRRILRHLYSNPLSRCWLFGNCKQKFLDAVLASAKVELYMPKVDIISEGDHVNEVYIIVAGQAIAERGNSMATTGHPEGVLLADDGATSVHGGSTRCFGPGDTAGEMAFFTETPCTESVRTTSLCRVLVIPRTVYNALAADFPISTGAVMDNLVARAGQMVEQEFPGPSADRVIAELGAMGSLEHKHASAELASASVASIGSKGSGRLPIPAAPPVPLMVDPMGLPLRTSQQQVIANLLRVRGLVQQTRARHEQQRTNEFLSACSASDSDRIRVMLQQGCDVNCCDYDGRTGLMLAAGKGNPITVKILLMAGASINASDNMGGSALLEACKGGHDETIQLLKEHNGTLTLGGVTTAAYLCTAVFDGDLQLLRRLISAGANVNAFDYDRRTATHIAAADGNLSMVKLLVEEGGANPTVMDRWEQTPLDEARRVGAQPVVEYLTARVPSTCAKDAGVKFQVWQAQAMLNAASRADINTLQRLLERGCSADVCDYDKRTALMLAAANGHEAVVSLLLAAGANPCARDNFGSNAVLEAVNNGQSVVLEQLLASGASLPLSKTELATKLCSLVMEGKMQLLQSYVMAGANANVGDYDKRTPLHIAAAEGNLQMVKLLVEHAHADAHMKDRWGATPVDEAKRVGCATVVAYFKA</sequence>
<keyword evidence="10" id="KW-0040">ANK repeat</keyword>
<dbReference type="InterPro" id="IPR000595">
    <property type="entry name" value="cNMP-bd_dom"/>
</dbReference>
<keyword evidence="3" id="KW-0813">Transport</keyword>
<dbReference type="PROSITE" id="PS50088">
    <property type="entry name" value="ANK_REPEAT"/>
    <property type="match status" value="4"/>
</dbReference>
<evidence type="ECO:0000313" key="15">
    <source>
        <dbReference type="EMBL" id="SZX78058.1"/>
    </source>
</evidence>
<feature type="domain" description="Cyclic nucleotide-binding" evidence="13">
    <location>
        <begin position="468"/>
        <end position="588"/>
    </location>
</feature>
<keyword evidence="5" id="KW-0631">Potassium channel</keyword>
<dbReference type="InterPro" id="IPR045319">
    <property type="entry name" value="KAT/AKT"/>
</dbReference>
<feature type="transmembrane region" description="Helical" evidence="12">
    <location>
        <begin position="369"/>
        <end position="391"/>
    </location>
</feature>
<dbReference type="GO" id="GO:0034702">
    <property type="term" value="C:monoatomic ion channel complex"/>
    <property type="evidence" value="ECO:0007669"/>
    <property type="project" value="UniProtKB-KW"/>
</dbReference>
<feature type="compositionally biased region" description="Low complexity" evidence="11">
    <location>
        <begin position="27"/>
        <end position="43"/>
    </location>
</feature>
<feature type="transmembrane region" description="Helical" evidence="12">
    <location>
        <begin position="293"/>
        <end position="311"/>
    </location>
</feature>
<dbReference type="AlphaFoldDB" id="A0A383WKR4"/>
<dbReference type="PROSITE" id="PS50042">
    <property type="entry name" value="CNMP_BINDING_3"/>
    <property type="match status" value="1"/>
</dbReference>
<keyword evidence="9 12" id="KW-0472">Membrane</keyword>
<keyword evidence="5" id="KW-0630">Potassium</keyword>
<keyword evidence="5" id="KW-0633">Potassium transport</keyword>
<comment type="similarity">
    <text evidence="2">Belongs to the potassium channel family. Plant (TC 1.A.1.4) subfamily.</text>
</comment>
<dbReference type="InterPro" id="IPR036770">
    <property type="entry name" value="Ankyrin_rpt-contain_sf"/>
</dbReference>
<evidence type="ECO:0000256" key="10">
    <source>
        <dbReference type="PROSITE-ProRule" id="PRU00023"/>
    </source>
</evidence>
<dbReference type="SUPFAM" id="SSF51206">
    <property type="entry name" value="cAMP-binding domain-like"/>
    <property type="match status" value="1"/>
</dbReference>
<evidence type="ECO:0000259" key="13">
    <source>
        <dbReference type="PROSITE" id="PS50042"/>
    </source>
</evidence>
<gene>
    <name evidence="15" type="ORF">BQ4739_LOCUS18381</name>
    <name evidence="14" type="ORF">BQ4739_LOCUS2954</name>
</gene>
<dbReference type="InterPro" id="IPR018490">
    <property type="entry name" value="cNMP-bd_dom_sf"/>
</dbReference>
<feature type="region of interest" description="Disordered" evidence="11">
    <location>
        <begin position="1"/>
        <end position="75"/>
    </location>
</feature>
<feature type="transmembrane region" description="Helical" evidence="12">
    <location>
        <begin position="224"/>
        <end position="246"/>
    </location>
</feature>
<keyword evidence="8" id="KW-0406">Ion transport</keyword>
<feature type="repeat" description="ANK" evidence="10">
    <location>
        <begin position="738"/>
        <end position="770"/>
    </location>
</feature>
<dbReference type="SMART" id="SM00248">
    <property type="entry name" value="ANK"/>
    <property type="match status" value="8"/>
</dbReference>
<dbReference type="InterPro" id="IPR014710">
    <property type="entry name" value="RmlC-like_jellyroll"/>
</dbReference>
<feature type="transmembrane region" description="Helical" evidence="12">
    <location>
        <begin position="337"/>
        <end position="357"/>
    </location>
</feature>
<evidence type="ECO:0000256" key="12">
    <source>
        <dbReference type="SAM" id="Phobius"/>
    </source>
</evidence>
<keyword evidence="16" id="KW-1185">Reference proteome</keyword>
<dbReference type="InterPro" id="IPR002110">
    <property type="entry name" value="Ankyrin_rpt"/>
</dbReference>
<dbReference type="Pfam" id="PF00027">
    <property type="entry name" value="cNMP_binding"/>
    <property type="match status" value="1"/>
</dbReference>
<dbReference type="STRING" id="3088.A0A383WKR4"/>
<dbReference type="GO" id="GO:0005249">
    <property type="term" value="F:voltage-gated potassium channel activity"/>
    <property type="evidence" value="ECO:0007669"/>
    <property type="project" value="InterPro"/>
</dbReference>
<dbReference type="Pfam" id="PF12796">
    <property type="entry name" value="Ank_2"/>
    <property type="match status" value="3"/>
</dbReference>
<evidence type="ECO:0000256" key="9">
    <source>
        <dbReference type="ARBA" id="ARBA00023136"/>
    </source>
</evidence>
<evidence type="ECO:0000313" key="16">
    <source>
        <dbReference type="Proteomes" id="UP000256970"/>
    </source>
</evidence>
<dbReference type="SMART" id="SM00100">
    <property type="entry name" value="cNMP"/>
    <property type="match status" value="1"/>
</dbReference>
<keyword evidence="7 12" id="KW-1133">Transmembrane helix</keyword>
<dbReference type="PANTHER" id="PTHR45743:SF2">
    <property type="entry name" value="POTASSIUM CHANNEL AKT1"/>
    <property type="match status" value="1"/>
</dbReference>
<dbReference type="Pfam" id="PF13857">
    <property type="entry name" value="Ank_5"/>
    <property type="match status" value="1"/>
</dbReference>